<feature type="compositionally biased region" description="Low complexity" evidence="1">
    <location>
        <begin position="7"/>
        <end position="18"/>
    </location>
</feature>
<feature type="compositionally biased region" description="Polar residues" evidence="1">
    <location>
        <begin position="192"/>
        <end position="217"/>
    </location>
</feature>
<feature type="compositionally biased region" description="Polar residues" evidence="1">
    <location>
        <begin position="472"/>
        <end position="511"/>
    </location>
</feature>
<dbReference type="CDD" id="cd00024">
    <property type="entry name" value="CD_CSD"/>
    <property type="match status" value="1"/>
</dbReference>
<feature type="region of interest" description="Disordered" evidence="1">
    <location>
        <begin position="1665"/>
        <end position="1702"/>
    </location>
</feature>
<keyword evidence="3" id="KW-1185">Reference proteome</keyword>
<feature type="compositionally biased region" description="Low complexity" evidence="1">
    <location>
        <begin position="168"/>
        <end position="190"/>
    </location>
</feature>
<dbReference type="VEuPathDB" id="FungiDB:SPBR_06331"/>
<feature type="region of interest" description="Disordered" evidence="1">
    <location>
        <begin position="1577"/>
        <end position="1616"/>
    </location>
</feature>
<feature type="compositionally biased region" description="Acidic residues" evidence="1">
    <location>
        <begin position="870"/>
        <end position="886"/>
    </location>
</feature>
<dbReference type="GeneID" id="63679509"/>
<feature type="region of interest" description="Disordered" evidence="1">
    <location>
        <begin position="388"/>
        <end position="436"/>
    </location>
</feature>
<feature type="region of interest" description="Disordered" evidence="1">
    <location>
        <begin position="1"/>
        <end position="88"/>
    </location>
</feature>
<dbReference type="PANTHER" id="PTHR34491">
    <property type="entry name" value="A-TYPE INCLUSION PROTEIN, PUTATIVE-RELATED"/>
    <property type="match status" value="1"/>
</dbReference>
<dbReference type="HOGENOM" id="CLU_004717_0_0_1"/>
<feature type="region of interest" description="Disordered" evidence="1">
    <location>
        <begin position="122"/>
        <end position="328"/>
    </location>
</feature>
<name>A0A0C2EP94_9PEZI</name>
<dbReference type="InterPro" id="IPR038609">
    <property type="entry name" value="HDA1_su2/3_sf"/>
</dbReference>
<dbReference type="Gene3D" id="3.40.50.12360">
    <property type="match status" value="1"/>
</dbReference>
<feature type="compositionally biased region" description="Polar residues" evidence="1">
    <location>
        <begin position="550"/>
        <end position="566"/>
    </location>
</feature>
<feature type="compositionally biased region" description="Gly residues" evidence="1">
    <location>
        <begin position="1692"/>
        <end position="1702"/>
    </location>
</feature>
<feature type="compositionally biased region" description="Acidic residues" evidence="1">
    <location>
        <begin position="78"/>
        <end position="87"/>
    </location>
</feature>
<feature type="compositionally biased region" description="Low complexity" evidence="1">
    <location>
        <begin position="640"/>
        <end position="650"/>
    </location>
</feature>
<feature type="compositionally biased region" description="Polar residues" evidence="1">
    <location>
        <begin position="19"/>
        <end position="39"/>
    </location>
</feature>
<gene>
    <name evidence="2" type="ORF">SPBR_06331</name>
</gene>
<proteinExistence type="predicted"/>
<feature type="region of interest" description="Disordered" evidence="1">
    <location>
        <begin position="630"/>
        <end position="696"/>
    </location>
</feature>
<feature type="compositionally biased region" description="Basic and acidic residues" evidence="1">
    <location>
        <begin position="309"/>
        <end position="327"/>
    </location>
</feature>
<dbReference type="PANTHER" id="PTHR34491:SF74">
    <property type="entry name" value="DUF4456 DOMAIN-CONTAINING PROTEIN"/>
    <property type="match status" value="1"/>
</dbReference>
<evidence type="ECO:0000256" key="1">
    <source>
        <dbReference type="SAM" id="MobiDB-lite"/>
    </source>
</evidence>
<dbReference type="OrthoDB" id="3647690at2759"/>
<feature type="region of interest" description="Disordered" evidence="1">
    <location>
        <begin position="459"/>
        <end position="603"/>
    </location>
</feature>
<feature type="region of interest" description="Disordered" evidence="1">
    <location>
        <begin position="748"/>
        <end position="782"/>
    </location>
</feature>
<sequence length="1702" mass="183460">MPELAQSPSSHPTVSSSSIVGPSTQLPLSTNLPKFSKSTKNNKQKPGKPTKLTKSTKPTKPTKPTNPAKETTPSPATDDVEGAESQDGEWYAIKDIVDEKLERGVRYYLIDWCNDAVTGKSYEKSWIPARDANSEAVRDWKQVKKARNIQTAGQSTLKTKPKPKPKSKSTATHAPKSSKPKSSPAKSVPVEISSQSSYANTSSVLTSQESQALTPPSGNGGSDVPEKSIGRRLQRKRPVSPSEKEIAGEDATPPPRKRRLVRGIRLDTSRAVEPSLTGNDQSQSQSRRQSQSQGQGQSVLSSPPATREQSVDHNEVSRNPERLDPDTVLRTAATVHLVDITTRPDFDPKEYIRLSQQSHLSQISRLALQRNGWLQPQSAVAFQFSSDDLPSLSPTSEQLSSVYHSSQKSNSPDEADFEEDCPQLPSGLTIPDSQAEENGTLRTAIGPDDELPLFVDQFEDSSPIPDEVPTPKVSQVSQELLQQAAKSQSPSFIPSVLSQQPAPNTDSTASGEAQVVPCPLPTPSQENQLFRSSTDWASEEPSTPVEASADKSTTSGTGSASLNFLTQPEADFCLLTQESQQPGQPIGQQIPGGTKTPLSSSAAGSNNFSAVSIIHDSTRPIRVASTVLSAARNPSQTTGSSFSSIPRPSSAQIIPPPYSNNQGRDRVFDSPTDLSNPRPSTPSQQIYRAPEAIMDESPRQPISAVDKLRQAMQAQFDSTANDDAMVDSSMTDEDDPLVLAEIHRLEEEMAAASSQQQEQQPHQQASQEESITSSSSNVLPVSVPLTTTPATRADAALDAPGTIDTSLPLLISPAAINNAPDIHSVTIAPGDLSFVDADPMATSGLELSPEPEPEYPLVGIEGSGNTVNADVDDFDGNDGDDAGDDDEAKKNEAEAPSSPLSMGGDEDDLPSLSGPNFTTSSYVVTLPFAANTRQYYADLVIEKENQKAIKDFSEVFSRDVYEVPSAEAVARIDELLRKLMDFSDLPTFYDSLPPMSKEAMMKHAVDTNSKYSFVYEFLEAISTLEKDVLILVRKGVAMDYVEAIVSTAGISVERFQAGSHTHPRPLNPGKTSTESGDSGQQERRRRRSGSLSVLLADTTEMREAINATRTNDDDFPRPGDFDIVIGFDHTARTSGLLGYFLDGSTATAENVAAQNYGKGARRQLPKPIVMLLVSALSLEHVDLRLERNSVDDMERKNALLLCTIECLSHLRDNPYDINPPKPHEAATAFAKMIADPTDVLAWGPTPLPEEVFDIYIHSSGAVSQPTFTQEETLDGGLLTSRKRQLVSDDGDDQVSDTPKRVRLTDATNPIVREVPIQFNDVIKYALGRLDVTAADSSSTVQISLAQLEALAAKVTLLESQLEDKEGLEATLTERVRTLDRLVKSNTSTIINCQKKLIESVKDRGIFEAERDKAIKEADAVKEKLEARTVSLAELRTETTALENHLSEANALLAGSSQVDVAELGAARVALKEAQDRVTILERKSSNADNDLSHARRAYQDASNAAADLSAENRNLNARIKELEHRASDNLVKIHEAQNRNESEAARQQWAEAVTMLGERERELEWAREELRVLKNSRRETRQQSVPRSPRLSVMSPRTVGRGSSVGVGANGGGSSSASATPIPNIAGAPAVGAGFVISARTSVSRGNSPVSANFDPSVYSGMLSGGNGGNGGNGGTGGGPPLPGMTYLNSNQGGGRWGHLRD</sequence>
<feature type="compositionally biased region" description="Gly residues" evidence="1">
    <location>
        <begin position="1603"/>
        <end position="1614"/>
    </location>
</feature>
<reference evidence="2 3" key="1">
    <citation type="journal article" date="2014" name="BMC Genomics">
        <title>Comparative genomics of the major fungal agents of human and animal Sporotrichosis: Sporothrix schenckii and Sporothrix brasiliensis.</title>
        <authorList>
            <person name="Teixeira M.M."/>
            <person name="de Almeida L.G."/>
            <person name="Kubitschek-Barreira P."/>
            <person name="Alves F.L."/>
            <person name="Kioshima E.S."/>
            <person name="Abadio A.K."/>
            <person name="Fernandes L."/>
            <person name="Derengowski L.S."/>
            <person name="Ferreira K.S."/>
            <person name="Souza R.C."/>
            <person name="Ruiz J.C."/>
            <person name="de Andrade N.C."/>
            <person name="Paes H.C."/>
            <person name="Nicola A.M."/>
            <person name="Albuquerque P."/>
            <person name="Gerber A.L."/>
            <person name="Martins V.P."/>
            <person name="Peconick L.D."/>
            <person name="Neto A.V."/>
            <person name="Chaucanez C.B."/>
            <person name="Silva P.A."/>
            <person name="Cunha O.L."/>
            <person name="de Oliveira F.F."/>
            <person name="dos Santos T.C."/>
            <person name="Barros A.L."/>
            <person name="Soares M.A."/>
            <person name="de Oliveira L.M."/>
            <person name="Marini M.M."/>
            <person name="Villalobos-Duno H."/>
            <person name="Cunha M.M."/>
            <person name="de Hoog S."/>
            <person name="da Silveira J.F."/>
            <person name="Henrissat B."/>
            <person name="Nino-Vega G.A."/>
            <person name="Cisalpino P.S."/>
            <person name="Mora-Montes H.M."/>
            <person name="Almeida S.R."/>
            <person name="Stajich J.E."/>
            <person name="Lopes-Bezerra L.M."/>
            <person name="Vasconcelos A.T."/>
            <person name="Felipe M.S."/>
        </authorList>
    </citation>
    <scope>NUCLEOTIDE SEQUENCE [LARGE SCALE GENOMIC DNA]</scope>
    <source>
        <strain evidence="2 3">5110</strain>
    </source>
</reference>
<feature type="region of interest" description="Disordered" evidence="1">
    <location>
        <begin position="1057"/>
        <end position="1091"/>
    </location>
</feature>
<evidence type="ECO:0000313" key="3">
    <source>
        <dbReference type="Proteomes" id="UP000031575"/>
    </source>
</evidence>
<accession>A0A0C2EP94</accession>
<feature type="compositionally biased region" description="Low complexity" evidence="1">
    <location>
        <begin position="750"/>
        <end position="782"/>
    </location>
</feature>
<evidence type="ECO:0008006" key="4">
    <source>
        <dbReference type="Google" id="ProtNLM"/>
    </source>
</evidence>
<feature type="region of interest" description="Disordered" evidence="1">
    <location>
        <begin position="859"/>
        <end position="914"/>
    </location>
</feature>
<organism evidence="2 3">
    <name type="scientific">Sporothrix brasiliensis 5110</name>
    <dbReference type="NCBI Taxonomy" id="1398154"/>
    <lineage>
        <taxon>Eukaryota</taxon>
        <taxon>Fungi</taxon>
        <taxon>Dikarya</taxon>
        <taxon>Ascomycota</taxon>
        <taxon>Pezizomycotina</taxon>
        <taxon>Sordariomycetes</taxon>
        <taxon>Sordariomycetidae</taxon>
        <taxon>Ophiostomatales</taxon>
        <taxon>Ophiostomataceae</taxon>
        <taxon>Sporothrix</taxon>
    </lineage>
</organism>
<protein>
    <recommendedName>
        <fullName evidence="4">Chromo domain-containing protein</fullName>
    </recommendedName>
</protein>
<feature type="compositionally biased region" description="Polar residues" evidence="1">
    <location>
        <begin position="523"/>
        <end position="536"/>
    </location>
</feature>
<dbReference type="EMBL" id="AWTV01000009">
    <property type="protein sequence ID" value="KIH88019.1"/>
    <property type="molecule type" value="Genomic_DNA"/>
</dbReference>
<feature type="compositionally biased region" description="Basic and acidic residues" evidence="1">
    <location>
        <begin position="132"/>
        <end position="142"/>
    </location>
</feature>
<feature type="compositionally biased region" description="Low complexity" evidence="1">
    <location>
        <begin position="580"/>
        <end position="603"/>
    </location>
</feature>
<feature type="compositionally biased region" description="Low complexity" evidence="1">
    <location>
        <begin position="281"/>
        <end position="298"/>
    </location>
</feature>
<dbReference type="Proteomes" id="UP000031575">
    <property type="component" value="Unassembled WGS sequence"/>
</dbReference>
<feature type="compositionally biased region" description="Polar residues" evidence="1">
    <location>
        <begin position="630"/>
        <end position="639"/>
    </location>
</feature>
<feature type="compositionally biased region" description="Polar residues" evidence="1">
    <location>
        <begin position="299"/>
        <end position="308"/>
    </location>
</feature>
<evidence type="ECO:0000313" key="2">
    <source>
        <dbReference type="EMBL" id="KIH88019.1"/>
    </source>
</evidence>
<dbReference type="RefSeq" id="XP_040616029.1">
    <property type="nucleotide sequence ID" value="XM_040764588.1"/>
</dbReference>
<feature type="compositionally biased region" description="Polar residues" evidence="1">
    <location>
        <begin position="395"/>
        <end position="412"/>
    </location>
</feature>
<feature type="compositionally biased region" description="Polar residues" evidence="1">
    <location>
        <begin position="672"/>
        <end position="686"/>
    </location>
</feature>
<comment type="caution">
    <text evidence="2">The sequence shown here is derived from an EMBL/GenBank/DDBJ whole genome shotgun (WGS) entry which is preliminary data.</text>
</comment>
<feature type="compositionally biased region" description="Low complexity" evidence="1">
    <location>
        <begin position="49"/>
        <end position="73"/>
    </location>
</feature>
<feature type="compositionally biased region" description="Gly residues" evidence="1">
    <location>
        <begin position="1665"/>
        <end position="1679"/>
    </location>
</feature>